<dbReference type="Pfam" id="PF12686">
    <property type="entry name" value="DUF3800"/>
    <property type="match status" value="1"/>
</dbReference>
<dbReference type="AlphaFoldDB" id="A0A6G8F2K5"/>
<accession>A0A6G8F2K5</accession>
<reference evidence="1" key="1">
    <citation type="journal article" date="2020" name="J. ISSAAS">
        <title>Lactobacilli and other gastrointestinal microbiota of Peromyscus leucopus, reservoir host for agents of Lyme disease and other zoonoses in North America.</title>
        <authorList>
            <person name="Milovic A."/>
            <person name="Bassam K."/>
            <person name="Shao H."/>
            <person name="Chatzistamou I."/>
            <person name="Tufts D.M."/>
            <person name="Diuk-Wasser M."/>
            <person name="Barbour A.G."/>
        </authorList>
    </citation>
    <scope>NUCLEOTIDE SEQUENCE</scope>
    <source>
        <strain evidence="1">LL90</strain>
    </source>
</reference>
<sequence length="238" mass="27975">MELPVINIYCDESCHLENDKHTSMVLGGVSCPISKVRDISVRIKELKEKYGMPKYREIKWVKVSQGKADFYHELIDIFLTNECLRFRAVKVKDKSCLSHAKFHQTHNEWYYKMYYTMLRQVIQPYKNYNIYLDIKDTVGGERIAKLKEFLNNLNPNKNTSEILKIQQIRSFESEIIQLADILIGAVGYQDRLPEIKTAPNATKLSLCKKIEEDLQISFNRKTPYLNTKFNLLIWEGQQ</sequence>
<dbReference type="EMBL" id="MN990730">
    <property type="protein sequence ID" value="QIM10412.1"/>
    <property type="molecule type" value="Genomic_DNA"/>
</dbReference>
<evidence type="ECO:0000313" key="1">
    <source>
        <dbReference type="EMBL" id="QIM10412.1"/>
    </source>
</evidence>
<gene>
    <name evidence="1" type="primary">rflA</name>
    <name evidence="1" type="ORF">PlAlph_3040</name>
</gene>
<name>A0A6G8F2K5_9PROT</name>
<protein>
    <submittedName>
        <fullName evidence="1">RflA</fullName>
    </submittedName>
</protein>
<proteinExistence type="predicted"/>
<organism evidence="1">
    <name type="scientific">uncultured Alphaproteobacteria bacterium</name>
    <dbReference type="NCBI Taxonomy" id="91750"/>
    <lineage>
        <taxon>Bacteria</taxon>
        <taxon>Pseudomonadati</taxon>
        <taxon>Pseudomonadota</taxon>
        <taxon>Alphaproteobacteria</taxon>
        <taxon>environmental samples</taxon>
    </lineage>
</organism>
<dbReference type="InterPro" id="IPR024524">
    <property type="entry name" value="DUF3800"/>
</dbReference>